<keyword evidence="3" id="KW-1185">Reference proteome</keyword>
<dbReference type="AlphaFoldDB" id="A0AAU9T5B2"/>
<dbReference type="EMBL" id="OU466863">
    <property type="protein sequence ID" value="CAH2079225.1"/>
    <property type="molecule type" value="Genomic_DNA"/>
</dbReference>
<reference evidence="2 3" key="1">
    <citation type="submission" date="2022-03" db="EMBL/GenBank/DDBJ databases">
        <authorList>
            <person name="Nunn A."/>
            <person name="Chopra R."/>
            <person name="Nunn A."/>
            <person name="Contreras Garrido A."/>
        </authorList>
    </citation>
    <scope>NUCLEOTIDE SEQUENCE [LARGE SCALE GENOMIC DNA]</scope>
</reference>
<gene>
    <name evidence="2" type="ORF">TAV2_LOCUS25793</name>
</gene>
<feature type="domain" description="Protein kinase" evidence="1">
    <location>
        <begin position="1"/>
        <end position="197"/>
    </location>
</feature>
<dbReference type="InterPro" id="IPR008271">
    <property type="entry name" value="Ser/Thr_kinase_AS"/>
</dbReference>
<evidence type="ECO:0000313" key="3">
    <source>
        <dbReference type="Proteomes" id="UP000836841"/>
    </source>
</evidence>
<dbReference type="InterPro" id="IPR011009">
    <property type="entry name" value="Kinase-like_dom_sf"/>
</dbReference>
<dbReference type="SUPFAM" id="SSF56112">
    <property type="entry name" value="Protein kinase-like (PK-like)"/>
    <property type="match status" value="1"/>
</dbReference>
<evidence type="ECO:0000313" key="2">
    <source>
        <dbReference type="EMBL" id="CAH2079225.1"/>
    </source>
</evidence>
<dbReference type="PROSITE" id="PS00108">
    <property type="entry name" value="PROTEIN_KINASE_ST"/>
    <property type="match status" value="1"/>
</dbReference>
<dbReference type="SMART" id="SM00220">
    <property type="entry name" value="S_TKc"/>
    <property type="match status" value="1"/>
</dbReference>
<dbReference type="GO" id="GO:0005524">
    <property type="term" value="F:ATP binding"/>
    <property type="evidence" value="ECO:0007669"/>
    <property type="project" value="InterPro"/>
</dbReference>
<dbReference type="Proteomes" id="UP000836841">
    <property type="component" value="Chromosome 7"/>
</dbReference>
<protein>
    <recommendedName>
        <fullName evidence="1">Protein kinase domain-containing protein</fullName>
    </recommendedName>
</protein>
<dbReference type="Pfam" id="PF00069">
    <property type="entry name" value="Pkinase"/>
    <property type="match status" value="1"/>
</dbReference>
<dbReference type="PANTHER" id="PTHR48011:SF51">
    <property type="entry name" value="PROTEIN KINASE SUPERFAMILY PROTEIN"/>
    <property type="match status" value="1"/>
</dbReference>
<dbReference type="Gene3D" id="1.10.510.10">
    <property type="entry name" value="Transferase(Phosphotransferase) domain 1"/>
    <property type="match status" value="1"/>
</dbReference>
<dbReference type="GO" id="GO:0004672">
    <property type="term" value="F:protein kinase activity"/>
    <property type="evidence" value="ECO:0007669"/>
    <property type="project" value="InterPro"/>
</dbReference>
<dbReference type="InterPro" id="IPR052751">
    <property type="entry name" value="Plant_MAPKKK"/>
</dbReference>
<name>A0AAU9T5B2_THLAR</name>
<organism evidence="2 3">
    <name type="scientific">Thlaspi arvense</name>
    <name type="common">Field penny-cress</name>
    <dbReference type="NCBI Taxonomy" id="13288"/>
    <lineage>
        <taxon>Eukaryota</taxon>
        <taxon>Viridiplantae</taxon>
        <taxon>Streptophyta</taxon>
        <taxon>Embryophyta</taxon>
        <taxon>Tracheophyta</taxon>
        <taxon>Spermatophyta</taxon>
        <taxon>Magnoliopsida</taxon>
        <taxon>eudicotyledons</taxon>
        <taxon>Gunneridae</taxon>
        <taxon>Pentapetalae</taxon>
        <taxon>rosids</taxon>
        <taxon>malvids</taxon>
        <taxon>Brassicales</taxon>
        <taxon>Brassicaceae</taxon>
        <taxon>Thlaspideae</taxon>
        <taxon>Thlaspi</taxon>
    </lineage>
</organism>
<accession>A0AAU9T5B2</accession>
<dbReference type="InterPro" id="IPR000719">
    <property type="entry name" value="Prot_kinase_dom"/>
</dbReference>
<dbReference type="GO" id="GO:0007165">
    <property type="term" value="P:signal transduction"/>
    <property type="evidence" value="ECO:0007669"/>
    <property type="project" value="TreeGrafter"/>
</dbReference>
<evidence type="ECO:0000259" key="1">
    <source>
        <dbReference type="PROSITE" id="PS50011"/>
    </source>
</evidence>
<dbReference type="PANTHER" id="PTHR48011">
    <property type="entry name" value="CCR4-NOT TRANSCRIPTIONAL COMPLEX SUBUNIT CAF120-RELATED"/>
    <property type="match status" value="1"/>
</dbReference>
<proteinExistence type="predicted"/>
<sequence length="269" mass="30260">MEYAAAGSLSSFMETRTLSDSMIRDFTIMILEGLVSVHNLGYVHCDLKPENILVFPRYKYEKDDAGGLILKLKSSYELKISDFGMSTRVGEDSEFWEFDSPFLGTPLYMSPESVHDGVAEESLDLWSLGCVVMEMYTGESPWPFEESKELLAALLNGNAPPIPQSLPWDARLFLQTCFARNQKERGSASELLKHPFLRRVVDQKKVVVIGAGGRRKAVVVMKPEDVTEKPLRVKIIPPKPLQFKKISGRPLRLKIIPPKPPARCNPVHV</sequence>
<dbReference type="PROSITE" id="PS50011">
    <property type="entry name" value="PROTEIN_KINASE_DOM"/>
    <property type="match status" value="1"/>
</dbReference>